<keyword evidence="4" id="KW-0963">Cytoplasm</keyword>
<dbReference type="NCBIfam" id="TIGR00150">
    <property type="entry name" value="T6A_YjeE"/>
    <property type="match status" value="1"/>
</dbReference>
<keyword evidence="8" id="KW-0067">ATP-binding</keyword>
<accession>A0A381NEG8</accession>
<dbReference type="PANTHER" id="PTHR33540:SF2">
    <property type="entry name" value="TRNA THREONYLCARBAMOYLADENOSINE BIOSYNTHESIS PROTEIN TSAE"/>
    <property type="match status" value="1"/>
</dbReference>
<evidence type="ECO:0000256" key="8">
    <source>
        <dbReference type="ARBA" id="ARBA00022840"/>
    </source>
</evidence>
<evidence type="ECO:0000313" key="11">
    <source>
        <dbReference type="EMBL" id="SUZ52208.1"/>
    </source>
</evidence>
<keyword evidence="9" id="KW-0460">Magnesium</keyword>
<dbReference type="EMBL" id="UINC01000262">
    <property type="protein sequence ID" value="SUZ52208.1"/>
    <property type="molecule type" value="Genomic_DNA"/>
</dbReference>
<sequence>MNDVSLTTTYMSPDVPTTHKIGHIIGSCLGEGDVVLLNGDLGSGKTCLTQGIARGLGSDDNVRSPTFVIVAEYAGLIPIYHIDLYRLEKIDNIDCLYLDEYLYGEGVCIIEWSDRTPNSFPLGSFAISLEKVDQTTRAIQVSVPKTSNNLLIHNLNSELPFRS</sequence>
<comment type="subcellular location">
    <subcellularLocation>
        <location evidence="1">Cytoplasm</location>
    </subcellularLocation>
</comment>
<protein>
    <recommendedName>
        <fullName evidence="3">tRNA threonylcarbamoyladenosine biosynthesis protein TsaE</fullName>
    </recommendedName>
    <alternativeName>
        <fullName evidence="10">t(6)A37 threonylcarbamoyladenosine biosynthesis protein TsaE</fullName>
    </alternativeName>
</protein>
<dbReference type="GO" id="GO:0005524">
    <property type="term" value="F:ATP binding"/>
    <property type="evidence" value="ECO:0007669"/>
    <property type="project" value="UniProtKB-KW"/>
</dbReference>
<evidence type="ECO:0000256" key="9">
    <source>
        <dbReference type="ARBA" id="ARBA00022842"/>
    </source>
</evidence>
<dbReference type="SUPFAM" id="SSF52540">
    <property type="entry name" value="P-loop containing nucleoside triphosphate hydrolases"/>
    <property type="match status" value="1"/>
</dbReference>
<evidence type="ECO:0000256" key="2">
    <source>
        <dbReference type="ARBA" id="ARBA00007599"/>
    </source>
</evidence>
<dbReference type="Gene3D" id="3.40.50.300">
    <property type="entry name" value="P-loop containing nucleotide triphosphate hydrolases"/>
    <property type="match status" value="1"/>
</dbReference>
<keyword evidence="7" id="KW-0547">Nucleotide-binding</keyword>
<evidence type="ECO:0000256" key="7">
    <source>
        <dbReference type="ARBA" id="ARBA00022741"/>
    </source>
</evidence>
<keyword evidence="6" id="KW-0479">Metal-binding</keyword>
<comment type="similarity">
    <text evidence="2">Belongs to the TsaE family.</text>
</comment>
<evidence type="ECO:0000256" key="1">
    <source>
        <dbReference type="ARBA" id="ARBA00004496"/>
    </source>
</evidence>
<dbReference type="AlphaFoldDB" id="A0A381NEG8"/>
<reference evidence="11" key="1">
    <citation type="submission" date="2018-05" db="EMBL/GenBank/DDBJ databases">
        <authorList>
            <person name="Lanie J.A."/>
            <person name="Ng W.-L."/>
            <person name="Kazmierczak K.M."/>
            <person name="Andrzejewski T.M."/>
            <person name="Davidsen T.M."/>
            <person name="Wayne K.J."/>
            <person name="Tettelin H."/>
            <person name="Glass J.I."/>
            <person name="Rusch D."/>
            <person name="Podicherti R."/>
            <person name="Tsui H.-C.T."/>
            <person name="Winkler M.E."/>
        </authorList>
    </citation>
    <scope>NUCLEOTIDE SEQUENCE</scope>
</reference>
<keyword evidence="5" id="KW-0819">tRNA processing</keyword>
<name>A0A381NEG8_9ZZZZ</name>
<dbReference type="InterPro" id="IPR003442">
    <property type="entry name" value="T6A_TsaE"/>
</dbReference>
<evidence type="ECO:0000256" key="3">
    <source>
        <dbReference type="ARBA" id="ARBA00019010"/>
    </source>
</evidence>
<dbReference type="GO" id="GO:0046872">
    <property type="term" value="F:metal ion binding"/>
    <property type="evidence" value="ECO:0007669"/>
    <property type="project" value="UniProtKB-KW"/>
</dbReference>
<dbReference type="InterPro" id="IPR027417">
    <property type="entry name" value="P-loop_NTPase"/>
</dbReference>
<dbReference type="GO" id="GO:0005737">
    <property type="term" value="C:cytoplasm"/>
    <property type="evidence" value="ECO:0007669"/>
    <property type="project" value="UniProtKB-SubCell"/>
</dbReference>
<evidence type="ECO:0000256" key="10">
    <source>
        <dbReference type="ARBA" id="ARBA00032441"/>
    </source>
</evidence>
<dbReference type="Pfam" id="PF02367">
    <property type="entry name" value="TsaE"/>
    <property type="match status" value="1"/>
</dbReference>
<gene>
    <name evidence="11" type="ORF">METZ01_LOCUS5062</name>
</gene>
<dbReference type="PANTHER" id="PTHR33540">
    <property type="entry name" value="TRNA THREONYLCARBAMOYLADENOSINE BIOSYNTHESIS PROTEIN TSAE"/>
    <property type="match status" value="1"/>
</dbReference>
<organism evidence="11">
    <name type="scientific">marine metagenome</name>
    <dbReference type="NCBI Taxonomy" id="408172"/>
    <lineage>
        <taxon>unclassified sequences</taxon>
        <taxon>metagenomes</taxon>
        <taxon>ecological metagenomes</taxon>
    </lineage>
</organism>
<evidence type="ECO:0000256" key="5">
    <source>
        <dbReference type="ARBA" id="ARBA00022694"/>
    </source>
</evidence>
<evidence type="ECO:0000256" key="4">
    <source>
        <dbReference type="ARBA" id="ARBA00022490"/>
    </source>
</evidence>
<dbReference type="GO" id="GO:0002949">
    <property type="term" value="P:tRNA threonylcarbamoyladenosine modification"/>
    <property type="evidence" value="ECO:0007669"/>
    <property type="project" value="InterPro"/>
</dbReference>
<evidence type="ECO:0000256" key="6">
    <source>
        <dbReference type="ARBA" id="ARBA00022723"/>
    </source>
</evidence>
<proteinExistence type="inferred from homology"/>